<feature type="compositionally biased region" description="Basic and acidic residues" evidence="1">
    <location>
        <begin position="77"/>
        <end position="99"/>
    </location>
</feature>
<proteinExistence type="predicted"/>
<dbReference type="AlphaFoldDB" id="A0A0R3RN10"/>
<organism evidence="2 3">
    <name type="scientific">Elaeophora elaphi</name>
    <dbReference type="NCBI Taxonomy" id="1147741"/>
    <lineage>
        <taxon>Eukaryota</taxon>
        <taxon>Metazoa</taxon>
        <taxon>Ecdysozoa</taxon>
        <taxon>Nematoda</taxon>
        <taxon>Chromadorea</taxon>
        <taxon>Rhabditida</taxon>
        <taxon>Spirurina</taxon>
        <taxon>Spiruromorpha</taxon>
        <taxon>Filarioidea</taxon>
        <taxon>Onchocercidae</taxon>
        <taxon>Elaeophora</taxon>
    </lineage>
</organism>
<keyword evidence="2" id="KW-1185">Reference proteome</keyword>
<evidence type="ECO:0000313" key="2">
    <source>
        <dbReference type="Proteomes" id="UP000050640"/>
    </source>
</evidence>
<accession>A0A0R3RN10</accession>
<evidence type="ECO:0000256" key="1">
    <source>
        <dbReference type="SAM" id="MobiDB-lite"/>
    </source>
</evidence>
<feature type="compositionally biased region" description="Basic and acidic residues" evidence="1">
    <location>
        <begin position="145"/>
        <end position="154"/>
    </location>
</feature>
<dbReference type="STRING" id="1147741.A0A0R3RN10"/>
<dbReference type="Proteomes" id="UP000050640">
    <property type="component" value="Unplaced"/>
</dbReference>
<reference evidence="3" key="1">
    <citation type="submission" date="2017-02" db="UniProtKB">
        <authorList>
            <consortium name="WormBaseParasite"/>
        </authorList>
    </citation>
    <scope>IDENTIFICATION</scope>
</reference>
<dbReference type="WBParaSite" id="EEL_0000287001-mRNA-1">
    <property type="protein sequence ID" value="EEL_0000287001-mRNA-1"/>
    <property type="gene ID" value="EEL_0000287001"/>
</dbReference>
<feature type="region of interest" description="Disordered" evidence="1">
    <location>
        <begin position="44"/>
        <end position="161"/>
    </location>
</feature>
<feature type="compositionally biased region" description="Basic and acidic residues" evidence="1">
    <location>
        <begin position="44"/>
        <end position="54"/>
    </location>
</feature>
<feature type="compositionally biased region" description="Basic and acidic residues" evidence="1">
    <location>
        <begin position="115"/>
        <end position="124"/>
    </location>
</feature>
<feature type="compositionally biased region" description="Polar residues" evidence="1">
    <location>
        <begin position="58"/>
        <end position="69"/>
    </location>
</feature>
<name>A0A0R3RN10_9BILA</name>
<evidence type="ECO:0000313" key="3">
    <source>
        <dbReference type="WBParaSite" id="EEL_0000287001-mRNA-1"/>
    </source>
</evidence>
<protein>
    <submittedName>
        <fullName evidence="3">NUC153 domain-containing protein</fullName>
    </submittedName>
</protein>
<sequence length="189" mass="21853">MQEVLPDPLAERVVPKIDAVKEKYEQKKACEVRGRRRKQLVEKELKREGSDVRKFFSQKENGAQENQSRAKIKQRKPSKEDDQSDEKNVVEELSLHDSSDDSVVALPHGRKKDTNKKDNIEKIKGVQRNVAPEGKKNKKKGSKQVRIEKAKQEHSSPVMRMEDFFETDDSFIQISKRSDHSLFVAKLAR</sequence>